<sequence length="99" mass="11689">MALAKPLKTAIDRIGDVQAGTRVSSDAVFSDPFMRDHTRFDSFDEFCERSPWSLRRPERIRDVDRDRLDSYVAEMTDFETWEEMDRIAAEEEIIDQVVW</sequence>
<keyword evidence="2" id="KW-1185">Reference proteome</keyword>
<geneLocation type="plasmid" evidence="1 2">
    <name>pHTS171</name>
</geneLocation>
<accession>A0A8T8E709</accession>
<gene>
    <name evidence="1" type="ORF">JMJ58_21945</name>
</gene>
<proteinExistence type="predicted"/>
<keyword evidence="1" id="KW-0614">Plasmid</keyword>
<organism evidence="1 2">
    <name type="scientific">Haloterrigena salifodinae</name>
    <dbReference type="NCBI Taxonomy" id="2675099"/>
    <lineage>
        <taxon>Archaea</taxon>
        <taxon>Methanobacteriati</taxon>
        <taxon>Methanobacteriota</taxon>
        <taxon>Stenosarchaea group</taxon>
        <taxon>Halobacteria</taxon>
        <taxon>Halobacteriales</taxon>
        <taxon>Natrialbaceae</taxon>
        <taxon>Haloterrigena</taxon>
    </lineage>
</organism>
<dbReference type="GeneID" id="62877847"/>
<dbReference type="AlphaFoldDB" id="A0A8T8E709"/>
<dbReference type="OrthoDB" id="178002at2157"/>
<evidence type="ECO:0000313" key="2">
    <source>
        <dbReference type="Proteomes" id="UP000637819"/>
    </source>
</evidence>
<evidence type="ECO:0000313" key="1">
    <source>
        <dbReference type="EMBL" id="QRV17499.1"/>
    </source>
</evidence>
<dbReference type="EMBL" id="CP069190">
    <property type="protein sequence ID" value="QRV17499.1"/>
    <property type="molecule type" value="Genomic_DNA"/>
</dbReference>
<dbReference type="Proteomes" id="UP000637819">
    <property type="component" value="Plasmid pHTS171"/>
</dbReference>
<protein>
    <submittedName>
        <fullName evidence="1">Uncharacterized protein</fullName>
    </submittedName>
</protein>
<dbReference type="RefSeq" id="WP_204749529.1">
    <property type="nucleotide sequence ID" value="NZ_CP069190.1"/>
</dbReference>
<name>A0A8T8E709_9EURY</name>
<reference evidence="1 2" key="1">
    <citation type="submission" date="2021-01" db="EMBL/GenBank/DDBJ databases">
        <title>Genome Sequence and Methylation Pattern of Haloterrigena salifodinae BOL5-1, An Extremely Halophilic Archaeon from a Bolivian Salt Mine.</title>
        <authorList>
            <person name="DasSarma P."/>
            <person name="Anton B.P."/>
            <person name="DasSarma S.L."/>
            <person name="von Ehrenheim H.A.L."/>
            <person name="Martinez F.L."/>
            <person name="Guzman D."/>
            <person name="Roberts R.J."/>
            <person name="DasSarma S."/>
        </authorList>
    </citation>
    <scope>NUCLEOTIDE SEQUENCE [LARGE SCALE GENOMIC DNA]</scope>
    <source>
        <strain evidence="1 2">BOL5-1</strain>
        <plasmid evidence="1 2">pHTS171</plasmid>
    </source>
</reference>
<dbReference type="KEGG" id="hsal:JMJ58_21945"/>